<evidence type="ECO:0000256" key="5">
    <source>
        <dbReference type="ARBA" id="ARBA00023212"/>
    </source>
</evidence>
<dbReference type="GO" id="GO:0005874">
    <property type="term" value="C:microtubule"/>
    <property type="evidence" value="ECO:0007669"/>
    <property type="project" value="UniProtKB-KW"/>
</dbReference>
<evidence type="ECO:0000256" key="3">
    <source>
        <dbReference type="ARBA" id="ARBA00022490"/>
    </source>
</evidence>
<organism evidence="9 10">
    <name type="scientific">Malus baccata</name>
    <name type="common">Siberian crab apple</name>
    <name type="synonym">Pyrus baccata</name>
    <dbReference type="NCBI Taxonomy" id="106549"/>
    <lineage>
        <taxon>Eukaryota</taxon>
        <taxon>Viridiplantae</taxon>
        <taxon>Streptophyta</taxon>
        <taxon>Embryophyta</taxon>
        <taxon>Tracheophyta</taxon>
        <taxon>Spermatophyta</taxon>
        <taxon>Magnoliopsida</taxon>
        <taxon>eudicotyledons</taxon>
        <taxon>Gunneridae</taxon>
        <taxon>Pentapetalae</taxon>
        <taxon>rosids</taxon>
        <taxon>fabids</taxon>
        <taxon>Rosales</taxon>
        <taxon>Rosaceae</taxon>
        <taxon>Amygdaloideae</taxon>
        <taxon>Maleae</taxon>
        <taxon>Malus</taxon>
    </lineage>
</organism>
<feature type="transmembrane region" description="Helical" evidence="7">
    <location>
        <begin position="159"/>
        <end position="181"/>
    </location>
</feature>
<feature type="domain" description="TPX2 C-terminal" evidence="8">
    <location>
        <begin position="102"/>
        <end position="135"/>
    </location>
</feature>
<dbReference type="PANTHER" id="PTHR31358">
    <property type="entry name" value="PROTEIN WVD2-LIKE 4"/>
    <property type="match status" value="1"/>
</dbReference>
<comment type="subcellular location">
    <subcellularLocation>
        <location evidence="1">Cytoplasm</location>
        <location evidence="1">Cytoskeleton</location>
    </subcellularLocation>
</comment>
<evidence type="ECO:0000259" key="8">
    <source>
        <dbReference type="Pfam" id="PF06886"/>
    </source>
</evidence>
<accession>A0A540NK94</accession>
<name>A0A540NK94_MALBA</name>
<evidence type="ECO:0000256" key="2">
    <source>
        <dbReference type="ARBA" id="ARBA00005885"/>
    </source>
</evidence>
<keyword evidence="4" id="KW-0493">Microtubule</keyword>
<evidence type="ECO:0000256" key="6">
    <source>
        <dbReference type="SAM" id="MobiDB-lite"/>
    </source>
</evidence>
<keyword evidence="7" id="KW-0812">Transmembrane</keyword>
<dbReference type="GO" id="GO:0003723">
    <property type="term" value="F:RNA binding"/>
    <property type="evidence" value="ECO:0007669"/>
    <property type="project" value="InterPro"/>
</dbReference>
<dbReference type="InterPro" id="IPR044833">
    <property type="entry name" value="WDL5/6"/>
</dbReference>
<evidence type="ECO:0000256" key="1">
    <source>
        <dbReference type="ARBA" id="ARBA00004245"/>
    </source>
</evidence>
<gene>
    <name evidence="9" type="ORF">C1H46_002998</name>
</gene>
<keyword evidence="7" id="KW-0472">Membrane</keyword>
<dbReference type="GO" id="GO:0003735">
    <property type="term" value="F:structural constituent of ribosome"/>
    <property type="evidence" value="ECO:0007669"/>
    <property type="project" value="InterPro"/>
</dbReference>
<keyword evidence="5" id="KW-0206">Cytoskeleton</keyword>
<sequence>MAVKKPDSAVKRARQAEKRRIYKKSRKSEIKTRMKKTVYYPRLCLQSIEKSQFICRLPDSVFSRWLRNFYMKQCIKLSLIIGYGIYEEGLNNVMRESNINWTETLEAEIRMFRTKLTFKTAPMPIFYQEPPPPKADLKKHVLSNLEHFSIMTTKGHDPVGRILVACFLISVVIIALLYFGLDEFSAIDADTNKSQSSNIGCRKSLLPAVSEANGNANGRSSRFSLDEKVPQNTARGSSYVYPKKPQRSPFLDS</sequence>
<dbReference type="InterPro" id="IPR036510">
    <property type="entry name" value="Ribosomal_bS20_sf"/>
</dbReference>
<dbReference type="Gene3D" id="1.20.58.110">
    <property type="entry name" value="Ribosomal protein S20"/>
    <property type="match status" value="1"/>
</dbReference>
<reference evidence="9 10" key="1">
    <citation type="journal article" date="2019" name="G3 (Bethesda)">
        <title>Sequencing of a Wild Apple (Malus baccata) Genome Unravels the Differences Between Cultivated and Wild Apple Species Regarding Disease Resistance and Cold Tolerance.</title>
        <authorList>
            <person name="Chen X."/>
        </authorList>
    </citation>
    <scope>NUCLEOTIDE SEQUENCE [LARGE SCALE GENOMIC DNA]</scope>
    <source>
        <strain evidence="10">cv. Shandingzi</strain>
        <tissue evidence="9">Leaves</tissue>
    </source>
</reference>
<evidence type="ECO:0000256" key="7">
    <source>
        <dbReference type="SAM" id="Phobius"/>
    </source>
</evidence>
<dbReference type="GO" id="GO:0006412">
    <property type="term" value="P:translation"/>
    <property type="evidence" value="ECO:0007669"/>
    <property type="project" value="InterPro"/>
</dbReference>
<protein>
    <recommendedName>
        <fullName evidence="8">TPX2 C-terminal domain-containing protein</fullName>
    </recommendedName>
</protein>
<evidence type="ECO:0000313" key="10">
    <source>
        <dbReference type="Proteomes" id="UP000315295"/>
    </source>
</evidence>
<dbReference type="PANTHER" id="PTHR31358:SF29">
    <property type="entry name" value="PROTEIN WVD2-LIKE 5-RELATED"/>
    <property type="match status" value="1"/>
</dbReference>
<keyword evidence="3" id="KW-0963">Cytoplasm</keyword>
<dbReference type="GO" id="GO:0008017">
    <property type="term" value="F:microtubule binding"/>
    <property type="evidence" value="ECO:0007669"/>
    <property type="project" value="InterPro"/>
</dbReference>
<evidence type="ECO:0000313" key="9">
    <source>
        <dbReference type="EMBL" id="TQE11435.1"/>
    </source>
</evidence>
<dbReference type="AlphaFoldDB" id="A0A540NK94"/>
<feature type="region of interest" description="Disordered" evidence="6">
    <location>
        <begin position="212"/>
        <end position="253"/>
    </location>
</feature>
<keyword evidence="7" id="KW-1133">Transmembrane helix</keyword>
<dbReference type="InterPro" id="IPR027329">
    <property type="entry name" value="TPX2_C"/>
</dbReference>
<dbReference type="Pfam" id="PF06886">
    <property type="entry name" value="TPX2"/>
    <property type="match status" value="1"/>
</dbReference>
<proteinExistence type="inferred from homology"/>
<dbReference type="STRING" id="106549.A0A540NK94"/>
<comment type="similarity">
    <text evidence="2">Belongs to the TPX2 family.</text>
</comment>
<comment type="caution">
    <text evidence="9">The sequence shown here is derived from an EMBL/GenBank/DDBJ whole genome shotgun (WGS) entry which is preliminary data.</text>
</comment>
<feature type="compositionally biased region" description="Polar residues" evidence="6">
    <location>
        <begin position="212"/>
        <end position="223"/>
    </location>
</feature>
<dbReference type="SUPFAM" id="SSF46992">
    <property type="entry name" value="Ribosomal protein S20"/>
    <property type="match status" value="1"/>
</dbReference>
<dbReference type="GO" id="GO:0005840">
    <property type="term" value="C:ribosome"/>
    <property type="evidence" value="ECO:0007669"/>
    <property type="project" value="InterPro"/>
</dbReference>
<keyword evidence="10" id="KW-1185">Reference proteome</keyword>
<evidence type="ECO:0000256" key="4">
    <source>
        <dbReference type="ARBA" id="ARBA00022701"/>
    </source>
</evidence>
<dbReference type="Proteomes" id="UP000315295">
    <property type="component" value="Unassembled WGS sequence"/>
</dbReference>
<dbReference type="EMBL" id="VIEB01000030">
    <property type="protein sequence ID" value="TQE11435.1"/>
    <property type="molecule type" value="Genomic_DNA"/>
</dbReference>